<evidence type="ECO:0000313" key="3">
    <source>
        <dbReference type="Proteomes" id="UP001497602"/>
    </source>
</evidence>
<sequence length="436" mass="49544">MSTKINKIKILFALLITAFIVSCNDNEAEQIFEDSTTVRKQKREQELRNLLKGSPDGWKVTYFTDNDILGGYTFLFKFLDDSSVEMASDFTNEYTTAISEYDILFSSTTKLSFTTKNKIHDLSDSNNAPDAGLRGRGYKGDFEFLYYGTDGEDIIFRTNRDFIELRFKKATAQDWVDLSKHEPMKSNIAVQVGKSVFRTLKVGDKLYNFSYNANRRFATNTDDSNGNLNFGIGFTPTGITIDPALDVNGEKISEFIYDATEDKFVASLNGSEVASIFYASTPAFPFTGYEDINRTGLAYNEYPGETVETNQAFQDFLANYRQNLTNSGITLRFFQFQEMENNAGWFRIGIAYNGNNINLWFDFTMSVVDNKLIFTRGSNGPHPSWEPFMKPLTDIIFDPQGHFVKNAGSMDQFNNAIFTLIPASFTQYLMEFYAFG</sequence>
<feature type="signal peptide" evidence="1">
    <location>
        <begin position="1"/>
        <end position="23"/>
    </location>
</feature>
<dbReference type="Proteomes" id="UP001497602">
    <property type="component" value="Unassembled WGS sequence"/>
</dbReference>
<proteinExistence type="predicted"/>
<organism evidence="2 3">
    <name type="scientific">Tenacibaculum vairaonense</name>
    <dbReference type="NCBI Taxonomy" id="3137860"/>
    <lineage>
        <taxon>Bacteria</taxon>
        <taxon>Pseudomonadati</taxon>
        <taxon>Bacteroidota</taxon>
        <taxon>Flavobacteriia</taxon>
        <taxon>Flavobacteriales</taxon>
        <taxon>Flavobacteriaceae</taxon>
        <taxon>Tenacibaculum</taxon>
    </lineage>
</organism>
<accession>A0ABM9PJC1</accession>
<evidence type="ECO:0000313" key="2">
    <source>
        <dbReference type="EMBL" id="CAL2105729.1"/>
    </source>
</evidence>
<dbReference type="EMBL" id="CAXJRC010000009">
    <property type="protein sequence ID" value="CAL2105729.1"/>
    <property type="molecule type" value="Genomic_DNA"/>
</dbReference>
<name>A0ABM9PJC1_9FLAO</name>
<dbReference type="InterPro" id="IPR025396">
    <property type="entry name" value="DUF4302"/>
</dbReference>
<reference evidence="2 3" key="1">
    <citation type="submission" date="2024-05" db="EMBL/GenBank/DDBJ databases">
        <authorList>
            <person name="Duchaud E."/>
        </authorList>
    </citation>
    <scope>NUCLEOTIDE SEQUENCE [LARGE SCALE GENOMIC DNA]</scope>
    <source>
        <strain evidence="2">Ena-SAMPLE-TAB-13-05-2024-13:56:06:370-140305</strain>
    </source>
</reference>
<dbReference type="Pfam" id="PF14135">
    <property type="entry name" value="DUF4302"/>
    <property type="match status" value="1"/>
</dbReference>
<comment type="caution">
    <text evidence="2">The sequence shown here is derived from an EMBL/GenBank/DDBJ whole genome shotgun (WGS) entry which is preliminary data.</text>
</comment>
<keyword evidence="3" id="KW-1185">Reference proteome</keyword>
<feature type="chain" id="PRO_5047158797" description="DUF4302 domain-containing protein" evidence="1">
    <location>
        <begin position="24"/>
        <end position="436"/>
    </location>
</feature>
<evidence type="ECO:0008006" key="4">
    <source>
        <dbReference type="Google" id="ProtNLM"/>
    </source>
</evidence>
<gene>
    <name evidence="2" type="ORF">T190115A13A_180058</name>
</gene>
<dbReference type="PROSITE" id="PS51257">
    <property type="entry name" value="PROKAR_LIPOPROTEIN"/>
    <property type="match status" value="1"/>
</dbReference>
<protein>
    <recommendedName>
        <fullName evidence="4">DUF4302 domain-containing protein</fullName>
    </recommendedName>
</protein>
<keyword evidence="1" id="KW-0732">Signal</keyword>
<evidence type="ECO:0000256" key="1">
    <source>
        <dbReference type="SAM" id="SignalP"/>
    </source>
</evidence>
<dbReference type="RefSeq" id="WP_348737543.1">
    <property type="nucleotide sequence ID" value="NZ_CAXJRC010000009.1"/>
</dbReference>